<evidence type="ECO:0000256" key="4">
    <source>
        <dbReference type="ARBA" id="ARBA00022982"/>
    </source>
</evidence>
<evidence type="ECO:0000259" key="8">
    <source>
        <dbReference type="PROSITE" id="PS51379"/>
    </source>
</evidence>
<keyword evidence="6" id="KW-0411">Iron-sulfur</keyword>
<feature type="transmembrane region" description="Helical" evidence="7">
    <location>
        <begin position="7"/>
        <end position="24"/>
    </location>
</feature>
<keyword evidence="5" id="KW-0408">Iron</keyword>
<evidence type="ECO:0000256" key="1">
    <source>
        <dbReference type="ARBA" id="ARBA00022448"/>
    </source>
</evidence>
<organism evidence="9 10">
    <name type="scientific">Pseudodesulfovibrio alkaliphilus</name>
    <dbReference type="NCBI Taxonomy" id="2661613"/>
    <lineage>
        <taxon>Bacteria</taxon>
        <taxon>Pseudomonadati</taxon>
        <taxon>Thermodesulfobacteriota</taxon>
        <taxon>Desulfovibrionia</taxon>
        <taxon>Desulfovibrionales</taxon>
        <taxon>Desulfovibrionaceae</taxon>
    </lineage>
</organism>
<dbReference type="PANTHER" id="PTHR30176">
    <property type="entry name" value="FERREDOXIN-TYPE PROTEIN NAPH"/>
    <property type="match status" value="1"/>
</dbReference>
<feature type="transmembrane region" description="Helical" evidence="7">
    <location>
        <begin position="52"/>
        <end position="74"/>
    </location>
</feature>
<keyword evidence="2" id="KW-0004">4Fe-4S</keyword>
<dbReference type="Proteomes" id="UP000461162">
    <property type="component" value="Unassembled WGS sequence"/>
</dbReference>
<keyword evidence="4" id="KW-0249">Electron transport</keyword>
<comment type="caution">
    <text evidence="9">The sequence shown here is derived from an EMBL/GenBank/DDBJ whole genome shotgun (WGS) entry which is preliminary data.</text>
</comment>
<name>A0A7K1KQP4_9BACT</name>
<feature type="transmembrane region" description="Helical" evidence="7">
    <location>
        <begin position="86"/>
        <end position="107"/>
    </location>
</feature>
<proteinExistence type="predicted"/>
<dbReference type="PROSITE" id="PS00198">
    <property type="entry name" value="4FE4S_FER_1"/>
    <property type="match status" value="1"/>
</dbReference>
<dbReference type="InterPro" id="IPR017900">
    <property type="entry name" value="4Fe4S_Fe_S_CS"/>
</dbReference>
<dbReference type="PANTHER" id="PTHR30176:SF3">
    <property type="entry name" value="FERREDOXIN-TYPE PROTEIN NAPH"/>
    <property type="match status" value="1"/>
</dbReference>
<dbReference type="GO" id="GO:0005886">
    <property type="term" value="C:plasma membrane"/>
    <property type="evidence" value="ECO:0007669"/>
    <property type="project" value="TreeGrafter"/>
</dbReference>
<feature type="transmembrane region" description="Helical" evidence="7">
    <location>
        <begin position="419"/>
        <end position="439"/>
    </location>
</feature>
<feature type="transmembrane region" description="Helical" evidence="7">
    <location>
        <begin position="233"/>
        <end position="259"/>
    </location>
</feature>
<keyword evidence="7" id="KW-0812">Transmembrane</keyword>
<feature type="transmembrane region" description="Helical" evidence="7">
    <location>
        <begin position="186"/>
        <end position="205"/>
    </location>
</feature>
<evidence type="ECO:0000256" key="3">
    <source>
        <dbReference type="ARBA" id="ARBA00022723"/>
    </source>
</evidence>
<keyword evidence="7" id="KW-1133">Transmembrane helix</keyword>
<evidence type="ECO:0000313" key="10">
    <source>
        <dbReference type="Proteomes" id="UP000461162"/>
    </source>
</evidence>
<evidence type="ECO:0000256" key="2">
    <source>
        <dbReference type="ARBA" id="ARBA00022485"/>
    </source>
</evidence>
<sequence>MTKREKHLLMILPGMALLLLAAHSLRLGDIGMVAALIVLIGLMLFRRGWVRIVLMAALAWGAFVWAETTLNLVGFRQAMGAPWMRLLAIMVGVVVIDLLALLAVAAEPGRRFFHQGDNALARAAVFLLSVVALAMIRSKVPFPILLADRYFPAWGWLEIMALGIYAQWIAGLMLAPGGHGFVRPRIWALFSAVFFGQLALGLAGMESMLMTGSLHLPVPALIAAGPVFRGEGLFMPILFGVTVLLVGPAWCSHLCYIGAWDDAMSRRGPRPGPSASVRRLSVFGRGAALILVVATALALRAMGVPGATAVLMAAGFGLIGVGVMVLVSSRMGLMAHCTAYCPMGIVSNVLGRLSPWRMRIDRDCCACGACFSRCRYGALDTERVVSGAPSLSCTLCGDCVSSCPHGQIGYRFPGLSPDAARTVFIVLIVSLHAVFLGVARI</sequence>
<keyword evidence="3" id="KW-0479">Metal-binding</keyword>
<dbReference type="InterPro" id="IPR051684">
    <property type="entry name" value="Electron_Trans/Redox"/>
</dbReference>
<dbReference type="RefSeq" id="WP_155935104.1">
    <property type="nucleotide sequence ID" value="NZ_WODC01000008.1"/>
</dbReference>
<keyword evidence="7" id="KW-0472">Membrane</keyword>
<dbReference type="InterPro" id="IPR017896">
    <property type="entry name" value="4Fe4S_Fe-S-bd"/>
</dbReference>
<feature type="domain" description="4Fe-4S ferredoxin-type" evidence="8">
    <location>
        <begin position="356"/>
        <end position="384"/>
    </location>
</feature>
<protein>
    <submittedName>
        <fullName evidence="9">4Fe-4S binding protein</fullName>
    </submittedName>
</protein>
<dbReference type="GO" id="GO:0051539">
    <property type="term" value="F:4 iron, 4 sulfur cluster binding"/>
    <property type="evidence" value="ECO:0007669"/>
    <property type="project" value="UniProtKB-KW"/>
</dbReference>
<evidence type="ECO:0000313" key="9">
    <source>
        <dbReference type="EMBL" id="MUM78419.1"/>
    </source>
</evidence>
<evidence type="ECO:0000256" key="7">
    <source>
        <dbReference type="SAM" id="Phobius"/>
    </source>
</evidence>
<keyword evidence="1" id="KW-0813">Transport</keyword>
<feature type="domain" description="4Fe-4S ferredoxin-type" evidence="8">
    <location>
        <begin position="389"/>
        <end position="413"/>
    </location>
</feature>
<dbReference type="AlphaFoldDB" id="A0A7K1KQP4"/>
<dbReference type="SUPFAM" id="SSF54862">
    <property type="entry name" value="4Fe-4S ferredoxins"/>
    <property type="match status" value="1"/>
</dbReference>
<feature type="transmembrane region" description="Helical" evidence="7">
    <location>
        <begin position="307"/>
        <end position="326"/>
    </location>
</feature>
<reference evidence="9 10" key="1">
    <citation type="submission" date="2019-11" db="EMBL/GenBank/DDBJ databases">
        <title>Pseudodesulfovibrio alkaliphilus, sp. nov., an alkaliphilic sulfate-reducing bacteria from mud volcano of Taman peninsula, Russia.</title>
        <authorList>
            <person name="Frolova A."/>
            <person name="Merkel A.Y."/>
            <person name="Slobodkin A.I."/>
        </authorList>
    </citation>
    <scope>NUCLEOTIDE SEQUENCE [LARGE SCALE GENOMIC DNA]</scope>
    <source>
        <strain evidence="9 10">F-1</strain>
    </source>
</reference>
<feature type="transmembrane region" description="Helical" evidence="7">
    <location>
        <begin position="119"/>
        <end position="136"/>
    </location>
</feature>
<gene>
    <name evidence="9" type="ORF">GKC30_12310</name>
</gene>
<dbReference type="Pfam" id="PF12801">
    <property type="entry name" value="Fer4_5"/>
    <property type="match status" value="2"/>
</dbReference>
<evidence type="ECO:0000256" key="6">
    <source>
        <dbReference type="ARBA" id="ARBA00023014"/>
    </source>
</evidence>
<dbReference type="PROSITE" id="PS51379">
    <property type="entry name" value="4FE4S_FER_2"/>
    <property type="match status" value="2"/>
</dbReference>
<keyword evidence="10" id="KW-1185">Reference proteome</keyword>
<feature type="transmembrane region" description="Helical" evidence="7">
    <location>
        <begin position="156"/>
        <end position="174"/>
    </location>
</feature>
<feature type="transmembrane region" description="Helical" evidence="7">
    <location>
        <begin position="30"/>
        <end position="45"/>
    </location>
</feature>
<evidence type="ECO:0000256" key="5">
    <source>
        <dbReference type="ARBA" id="ARBA00023004"/>
    </source>
</evidence>
<dbReference type="GO" id="GO:0046872">
    <property type="term" value="F:metal ion binding"/>
    <property type="evidence" value="ECO:0007669"/>
    <property type="project" value="UniProtKB-KW"/>
</dbReference>
<dbReference type="EMBL" id="WODC01000008">
    <property type="protein sequence ID" value="MUM78419.1"/>
    <property type="molecule type" value="Genomic_DNA"/>
</dbReference>
<feature type="transmembrane region" description="Helical" evidence="7">
    <location>
        <begin position="280"/>
        <end position="301"/>
    </location>
</feature>
<accession>A0A7K1KQP4</accession>
<dbReference type="Gene3D" id="3.30.70.20">
    <property type="match status" value="1"/>
</dbReference>